<evidence type="ECO:0000313" key="2">
    <source>
        <dbReference type="Proteomes" id="UP000814033"/>
    </source>
</evidence>
<accession>A0ACB8RFX5</accession>
<dbReference type="Proteomes" id="UP000814033">
    <property type="component" value="Unassembled WGS sequence"/>
</dbReference>
<dbReference type="EMBL" id="MU276038">
    <property type="protein sequence ID" value="KAI0042993.1"/>
    <property type="molecule type" value="Genomic_DNA"/>
</dbReference>
<proteinExistence type="predicted"/>
<sequence>MPLGVAPNPRADAAAADEHVALGHLYDTQPLDVAHTCLPLPEILDALCTLPGGSVSRHSAAGRPLPCSKRFCAAGLKPAQGTQSTPGRSLTAHGRGTRWTLGGETHAGRVCWTSHTPAHRSPDFPTGWTSSAHSPAVLCFVLDAVYRAATLHGSSARVAQTPRTIEAGRWSRGTSFSKRTVDATYTPHRPSTSATVLDAFRCLLQGVASMLDVTYACAPLSGVSGRPGVPLRAPQCLFVQLRAPSAALPRSTAILRDSFENGGHSRLKSDAREAFDEALMPGRPRTAPRTPHRPGRPLPRFNGGRAFETNGPPIATPWLRGEKATMERAGGLQTAAREERRDGVV</sequence>
<protein>
    <submittedName>
        <fullName evidence="1">Uncharacterized protein</fullName>
    </submittedName>
</protein>
<organism evidence="1 2">
    <name type="scientific">Auriscalpium vulgare</name>
    <dbReference type="NCBI Taxonomy" id="40419"/>
    <lineage>
        <taxon>Eukaryota</taxon>
        <taxon>Fungi</taxon>
        <taxon>Dikarya</taxon>
        <taxon>Basidiomycota</taxon>
        <taxon>Agaricomycotina</taxon>
        <taxon>Agaricomycetes</taxon>
        <taxon>Russulales</taxon>
        <taxon>Auriscalpiaceae</taxon>
        <taxon>Auriscalpium</taxon>
    </lineage>
</organism>
<gene>
    <name evidence="1" type="ORF">FA95DRAFT_1682207</name>
</gene>
<keyword evidence="2" id="KW-1185">Reference proteome</keyword>
<reference evidence="1" key="2">
    <citation type="journal article" date="2022" name="New Phytol.">
        <title>Evolutionary transition to the ectomycorrhizal habit in the genomes of a hyperdiverse lineage of mushroom-forming fungi.</title>
        <authorList>
            <person name="Looney B."/>
            <person name="Miyauchi S."/>
            <person name="Morin E."/>
            <person name="Drula E."/>
            <person name="Courty P.E."/>
            <person name="Kohler A."/>
            <person name="Kuo A."/>
            <person name="LaButti K."/>
            <person name="Pangilinan J."/>
            <person name="Lipzen A."/>
            <person name="Riley R."/>
            <person name="Andreopoulos W."/>
            <person name="He G."/>
            <person name="Johnson J."/>
            <person name="Nolan M."/>
            <person name="Tritt A."/>
            <person name="Barry K.W."/>
            <person name="Grigoriev I.V."/>
            <person name="Nagy L.G."/>
            <person name="Hibbett D."/>
            <person name="Henrissat B."/>
            <person name="Matheny P.B."/>
            <person name="Labbe J."/>
            <person name="Martin F.M."/>
        </authorList>
    </citation>
    <scope>NUCLEOTIDE SEQUENCE</scope>
    <source>
        <strain evidence="1">FP105234-sp</strain>
    </source>
</reference>
<name>A0ACB8RFX5_9AGAM</name>
<reference evidence="1" key="1">
    <citation type="submission" date="2021-02" db="EMBL/GenBank/DDBJ databases">
        <authorList>
            <consortium name="DOE Joint Genome Institute"/>
            <person name="Ahrendt S."/>
            <person name="Looney B.P."/>
            <person name="Miyauchi S."/>
            <person name="Morin E."/>
            <person name="Drula E."/>
            <person name="Courty P.E."/>
            <person name="Chicoki N."/>
            <person name="Fauchery L."/>
            <person name="Kohler A."/>
            <person name="Kuo A."/>
            <person name="Labutti K."/>
            <person name="Pangilinan J."/>
            <person name="Lipzen A."/>
            <person name="Riley R."/>
            <person name="Andreopoulos W."/>
            <person name="He G."/>
            <person name="Johnson J."/>
            <person name="Barry K.W."/>
            <person name="Grigoriev I.V."/>
            <person name="Nagy L."/>
            <person name="Hibbett D."/>
            <person name="Henrissat B."/>
            <person name="Matheny P.B."/>
            <person name="Labbe J."/>
            <person name="Martin F."/>
        </authorList>
    </citation>
    <scope>NUCLEOTIDE SEQUENCE</scope>
    <source>
        <strain evidence="1">FP105234-sp</strain>
    </source>
</reference>
<evidence type="ECO:0000313" key="1">
    <source>
        <dbReference type="EMBL" id="KAI0042993.1"/>
    </source>
</evidence>
<comment type="caution">
    <text evidence="1">The sequence shown here is derived from an EMBL/GenBank/DDBJ whole genome shotgun (WGS) entry which is preliminary data.</text>
</comment>